<reference evidence="2" key="3">
    <citation type="submission" date="2015-04" db="UniProtKB">
        <authorList>
            <consortium name="EnsemblPlants"/>
        </authorList>
    </citation>
    <scope>IDENTIFICATION</scope>
    <source>
        <strain evidence="2">cv. Jemalong A17</strain>
    </source>
</reference>
<proteinExistence type="predicted"/>
<reference evidence="1 3" key="1">
    <citation type="journal article" date="2011" name="Nature">
        <title>The Medicago genome provides insight into the evolution of rhizobial symbioses.</title>
        <authorList>
            <person name="Young N.D."/>
            <person name="Debelle F."/>
            <person name="Oldroyd G.E."/>
            <person name="Geurts R."/>
            <person name="Cannon S.B."/>
            <person name="Udvardi M.K."/>
            <person name="Benedito V.A."/>
            <person name="Mayer K.F."/>
            <person name="Gouzy J."/>
            <person name="Schoof H."/>
            <person name="Van de Peer Y."/>
            <person name="Proost S."/>
            <person name="Cook D.R."/>
            <person name="Meyers B.C."/>
            <person name="Spannagl M."/>
            <person name="Cheung F."/>
            <person name="De Mita S."/>
            <person name="Krishnakumar V."/>
            <person name="Gundlach H."/>
            <person name="Zhou S."/>
            <person name="Mudge J."/>
            <person name="Bharti A.K."/>
            <person name="Murray J.D."/>
            <person name="Naoumkina M.A."/>
            <person name="Rosen B."/>
            <person name="Silverstein K.A."/>
            <person name="Tang H."/>
            <person name="Rombauts S."/>
            <person name="Zhao P.X."/>
            <person name="Zhou P."/>
            <person name="Barbe V."/>
            <person name="Bardou P."/>
            <person name="Bechner M."/>
            <person name="Bellec A."/>
            <person name="Berger A."/>
            <person name="Berges H."/>
            <person name="Bidwell S."/>
            <person name="Bisseling T."/>
            <person name="Choisne N."/>
            <person name="Couloux A."/>
            <person name="Denny R."/>
            <person name="Deshpande S."/>
            <person name="Dai X."/>
            <person name="Doyle J.J."/>
            <person name="Dudez A.M."/>
            <person name="Farmer A.D."/>
            <person name="Fouteau S."/>
            <person name="Franken C."/>
            <person name="Gibelin C."/>
            <person name="Gish J."/>
            <person name="Goldstein S."/>
            <person name="Gonzalez A.J."/>
            <person name="Green P.J."/>
            <person name="Hallab A."/>
            <person name="Hartog M."/>
            <person name="Hua A."/>
            <person name="Humphray S.J."/>
            <person name="Jeong D.H."/>
            <person name="Jing Y."/>
            <person name="Jocker A."/>
            <person name="Kenton S.M."/>
            <person name="Kim D.J."/>
            <person name="Klee K."/>
            <person name="Lai H."/>
            <person name="Lang C."/>
            <person name="Lin S."/>
            <person name="Macmil S.L."/>
            <person name="Magdelenat G."/>
            <person name="Matthews L."/>
            <person name="McCorrison J."/>
            <person name="Monaghan E.L."/>
            <person name="Mun J.H."/>
            <person name="Najar F.Z."/>
            <person name="Nicholson C."/>
            <person name="Noirot C."/>
            <person name="O'Bleness M."/>
            <person name="Paule C.R."/>
            <person name="Poulain J."/>
            <person name="Prion F."/>
            <person name="Qin B."/>
            <person name="Qu C."/>
            <person name="Retzel E.F."/>
            <person name="Riddle C."/>
            <person name="Sallet E."/>
            <person name="Samain S."/>
            <person name="Samson N."/>
            <person name="Sanders I."/>
            <person name="Saurat O."/>
            <person name="Scarpelli C."/>
            <person name="Schiex T."/>
            <person name="Segurens B."/>
            <person name="Severin A.J."/>
            <person name="Sherrier D.J."/>
            <person name="Shi R."/>
            <person name="Sims S."/>
            <person name="Singer S.R."/>
            <person name="Sinharoy S."/>
            <person name="Sterck L."/>
            <person name="Viollet A."/>
            <person name="Wang B.B."/>
            <person name="Wang K."/>
            <person name="Wang M."/>
            <person name="Wang X."/>
            <person name="Warfsmann J."/>
            <person name="Weissenbach J."/>
            <person name="White D.D."/>
            <person name="White J.D."/>
            <person name="Wiley G.B."/>
            <person name="Wincker P."/>
            <person name="Xing Y."/>
            <person name="Yang L."/>
            <person name="Yao Z."/>
            <person name="Ying F."/>
            <person name="Zhai J."/>
            <person name="Zhou L."/>
            <person name="Zuber A."/>
            <person name="Denarie J."/>
            <person name="Dixon R.A."/>
            <person name="May G.D."/>
            <person name="Schwartz D.C."/>
            <person name="Rogers J."/>
            <person name="Quetier F."/>
            <person name="Town C.D."/>
            <person name="Roe B.A."/>
        </authorList>
    </citation>
    <scope>NUCLEOTIDE SEQUENCE [LARGE SCALE GENOMIC DNA]</scope>
    <source>
        <strain evidence="1">A17</strain>
        <strain evidence="2 3">cv. Jemalong A17</strain>
    </source>
</reference>
<protein>
    <submittedName>
        <fullName evidence="1 2">Uncharacterized protein</fullName>
    </submittedName>
</protein>
<accession>G7LJ11</accession>
<dbReference type="Proteomes" id="UP000002051">
    <property type="component" value="Chromosome 8"/>
</dbReference>
<dbReference type="AlphaFoldDB" id="G7LJ11"/>
<dbReference type="PaxDb" id="3880-AET01692"/>
<reference evidence="1 3" key="2">
    <citation type="journal article" date="2014" name="BMC Genomics">
        <title>An improved genome release (version Mt4.0) for the model legume Medicago truncatula.</title>
        <authorList>
            <person name="Tang H."/>
            <person name="Krishnakumar V."/>
            <person name="Bidwell S."/>
            <person name="Rosen B."/>
            <person name="Chan A."/>
            <person name="Zhou S."/>
            <person name="Gentzbittel L."/>
            <person name="Childs K.L."/>
            <person name="Yandell M."/>
            <person name="Gundlach H."/>
            <person name="Mayer K.F."/>
            <person name="Schwartz D.C."/>
            <person name="Town C.D."/>
        </authorList>
    </citation>
    <scope>GENOME REANNOTATION</scope>
    <source>
        <strain evidence="2 3">cv. Jemalong A17</strain>
    </source>
</reference>
<dbReference type="EMBL" id="CM001224">
    <property type="protein sequence ID" value="AET01692.1"/>
    <property type="molecule type" value="Genomic_DNA"/>
</dbReference>
<gene>
    <name evidence="1" type="ordered locus">MTR_8g018910</name>
</gene>
<evidence type="ECO:0000313" key="1">
    <source>
        <dbReference type="EMBL" id="AET01692.1"/>
    </source>
</evidence>
<dbReference type="EnsemblPlants" id="AET01692">
    <property type="protein sequence ID" value="AET01692"/>
    <property type="gene ID" value="MTR_8g018910"/>
</dbReference>
<organism evidence="1 3">
    <name type="scientific">Medicago truncatula</name>
    <name type="common">Barrel medic</name>
    <name type="synonym">Medicago tribuloides</name>
    <dbReference type="NCBI Taxonomy" id="3880"/>
    <lineage>
        <taxon>Eukaryota</taxon>
        <taxon>Viridiplantae</taxon>
        <taxon>Streptophyta</taxon>
        <taxon>Embryophyta</taxon>
        <taxon>Tracheophyta</taxon>
        <taxon>Spermatophyta</taxon>
        <taxon>Magnoliopsida</taxon>
        <taxon>eudicotyledons</taxon>
        <taxon>Gunneridae</taxon>
        <taxon>Pentapetalae</taxon>
        <taxon>rosids</taxon>
        <taxon>fabids</taxon>
        <taxon>Fabales</taxon>
        <taxon>Fabaceae</taxon>
        <taxon>Papilionoideae</taxon>
        <taxon>50 kb inversion clade</taxon>
        <taxon>NPAAA clade</taxon>
        <taxon>Hologalegina</taxon>
        <taxon>IRL clade</taxon>
        <taxon>Trifolieae</taxon>
        <taxon>Medicago</taxon>
    </lineage>
</organism>
<dbReference type="HOGENOM" id="CLU_2945255_0_0_1"/>
<sequence>MTAREEGGGVDSDLFGRGGDVCFSHKVHNKFAGEVAKMFSNPFHRSQKVKGTVILMHTNV</sequence>
<keyword evidence="3" id="KW-1185">Reference proteome</keyword>
<evidence type="ECO:0000313" key="3">
    <source>
        <dbReference type="Proteomes" id="UP000002051"/>
    </source>
</evidence>
<evidence type="ECO:0000313" key="2">
    <source>
        <dbReference type="EnsemblPlants" id="AET01692"/>
    </source>
</evidence>
<name>G7LJ11_MEDTR</name>